<comment type="similarity">
    <text evidence="1">Belongs to the short-chain dehydrogenases/reductases (SDR) family.</text>
</comment>
<gene>
    <name evidence="4" type="ORF">ACFQVD_12430</name>
</gene>
<dbReference type="PANTHER" id="PTHR43639">
    <property type="entry name" value="OXIDOREDUCTASE, SHORT-CHAIN DEHYDROGENASE/REDUCTASE FAMILY (AFU_ORTHOLOGUE AFUA_5G02870)"/>
    <property type="match status" value="1"/>
</dbReference>
<keyword evidence="5" id="KW-1185">Reference proteome</keyword>
<dbReference type="SUPFAM" id="SSF51735">
    <property type="entry name" value="NAD(P)-binding Rossmann-fold domains"/>
    <property type="match status" value="1"/>
</dbReference>
<proteinExistence type="inferred from homology"/>
<evidence type="ECO:0000256" key="2">
    <source>
        <dbReference type="ARBA" id="ARBA00023002"/>
    </source>
</evidence>
<sequence>MTDNLSPSRFNGTVVLVTGGAQGIGRGITEAFHEAGATVVVADLDETRTARVTAELAAVPGRSPAASAVRLDVRDPESVTAAFERVTALHGGVDVLVNCAGVYPNTPVLDMTAAEWDEVFAVNVRGVMLASQAFARASGALGGGRRIVNVSSGAARSARVGAAHYCSSKAAVEMLTRVLALEFAPSQITVNAVAPGLIEVPATAALSAEYVAALVAGQPVHRMGTPAEIARACVFLADPDSSFITGSVLDVDGGFLAGTALPPS</sequence>
<dbReference type="PRINTS" id="PR00080">
    <property type="entry name" value="SDRFAMILY"/>
</dbReference>
<evidence type="ECO:0000313" key="4">
    <source>
        <dbReference type="EMBL" id="MFC7600902.1"/>
    </source>
</evidence>
<accession>A0ABW2SYG6</accession>
<protein>
    <submittedName>
        <fullName evidence="4">SDR family NAD(P)-dependent oxidoreductase</fullName>
    </submittedName>
</protein>
<dbReference type="InterPro" id="IPR002347">
    <property type="entry name" value="SDR_fam"/>
</dbReference>
<dbReference type="InterPro" id="IPR057326">
    <property type="entry name" value="KR_dom"/>
</dbReference>
<comment type="caution">
    <text evidence="4">The sequence shown here is derived from an EMBL/GenBank/DDBJ whole genome shotgun (WGS) entry which is preliminary data.</text>
</comment>
<evidence type="ECO:0000313" key="5">
    <source>
        <dbReference type="Proteomes" id="UP001596514"/>
    </source>
</evidence>
<dbReference type="Proteomes" id="UP001596514">
    <property type="component" value="Unassembled WGS sequence"/>
</dbReference>
<dbReference type="PRINTS" id="PR00081">
    <property type="entry name" value="GDHRDH"/>
</dbReference>
<dbReference type="Pfam" id="PF13561">
    <property type="entry name" value="adh_short_C2"/>
    <property type="match status" value="1"/>
</dbReference>
<dbReference type="PROSITE" id="PS00061">
    <property type="entry name" value="ADH_SHORT"/>
    <property type="match status" value="1"/>
</dbReference>
<evidence type="ECO:0000259" key="3">
    <source>
        <dbReference type="SMART" id="SM00822"/>
    </source>
</evidence>
<dbReference type="Gene3D" id="3.40.50.720">
    <property type="entry name" value="NAD(P)-binding Rossmann-like Domain"/>
    <property type="match status" value="1"/>
</dbReference>
<dbReference type="PANTHER" id="PTHR43639:SF1">
    <property type="entry name" value="SHORT-CHAIN DEHYDROGENASE_REDUCTASE FAMILY PROTEIN"/>
    <property type="match status" value="1"/>
</dbReference>
<organism evidence="4 5">
    <name type="scientific">Streptosporangium amethystogenes subsp. fukuiense</name>
    <dbReference type="NCBI Taxonomy" id="698418"/>
    <lineage>
        <taxon>Bacteria</taxon>
        <taxon>Bacillati</taxon>
        <taxon>Actinomycetota</taxon>
        <taxon>Actinomycetes</taxon>
        <taxon>Streptosporangiales</taxon>
        <taxon>Streptosporangiaceae</taxon>
        <taxon>Streptosporangium</taxon>
    </lineage>
</organism>
<feature type="domain" description="Ketoreductase" evidence="3">
    <location>
        <begin position="13"/>
        <end position="196"/>
    </location>
</feature>
<evidence type="ECO:0000256" key="1">
    <source>
        <dbReference type="ARBA" id="ARBA00006484"/>
    </source>
</evidence>
<dbReference type="SMART" id="SM00822">
    <property type="entry name" value="PKS_KR"/>
    <property type="match status" value="1"/>
</dbReference>
<dbReference type="EMBL" id="JBHTEE010000001">
    <property type="protein sequence ID" value="MFC7600902.1"/>
    <property type="molecule type" value="Genomic_DNA"/>
</dbReference>
<dbReference type="RefSeq" id="WP_343967844.1">
    <property type="nucleotide sequence ID" value="NZ_BAAAGK010000063.1"/>
</dbReference>
<reference evidence="5" key="1">
    <citation type="journal article" date="2019" name="Int. J. Syst. Evol. Microbiol.">
        <title>The Global Catalogue of Microorganisms (GCM) 10K type strain sequencing project: providing services to taxonomists for standard genome sequencing and annotation.</title>
        <authorList>
            <consortium name="The Broad Institute Genomics Platform"/>
            <consortium name="The Broad Institute Genome Sequencing Center for Infectious Disease"/>
            <person name="Wu L."/>
            <person name="Ma J."/>
        </authorList>
    </citation>
    <scope>NUCLEOTIDE SEQUENCE [LARGE SCALE GENOMIC DNA]</scope>
    <source>
        <strain evidence="5">JCM 10083</strain>
    </source>
</reference>
<dbReference type="InterPro" id="IPR020904">
    <property type="entry name" value="Sc_DH/Rdtase_CS"/>
</dbReference>
<name>A0ABW2SYG6_9ACTN</name>
<dbReference type="InterPro" id="IPR036291">
    <property type="entry name" value="NAD(P)-bd_dom_sf"/>
</dbReference>
<keyword evidence="2" id="KW-0560">Oxidoreductase</keyword>